<protein>
    <recommendedName>
        <fullName evidence="3">Alpha-ketoglutarate-dependent dioxygenase AlkB-like domain-containing protein</fullName>
    </recommendedName>
</protein>
<reference evidence="1 2" key="1">
    <citation type="submission" date="2023-01" db="EMBL/GenBank/DDBJ databases">
        <title>Analysis of 21 Apiospora genomes using comparative genomics revels a genus with tremendous synthesis potential of carbohydrate active enzymes and secondary metabolites.</title>
        <authorList>
            <person name="Sorensen T."/>
        </authorList>
    </citation>
    <scope>NUCLEOTIDE SEQUENCE [LARGE SCALE GENOMIC DNA]</scope>
    <source>
        <strain evidence="1 2">CBS 20057</strain>
    </source>
</reference>
<dbReference type="EMBL" id="JAQQWI010000018">
    <property type="protein sequence ID" value="KAK8000857.1"/>
    <property type="molecule type" value="Genomic_DNA"/>
</dbReference>
<evidence type="ECO:0008006" key="3">
    <source>
        <dbReference type="Google" id="ProtNLM"/>
    </source>
</evidence>
<comment type="caution">
    <text evidence="1">The sequence shown here is derived from an EMBL/GenBank/DDBJ whole genome shotgun (WGS) entry which is preliminary data.</text>
</comment>
<organism evidence="1 2">
    <name type="scientific">Apiospora marii</name>
    <dbReference type="NCBI Taxonomy" id="335849"/>
    <lineage>
        <taxon>Eukaryota</taxon>
        <taxon>Fungi</taxon>
        <taxon>Dikarya</taxon>
        <taxon>Ascomycota</taxon>
        <taxon>Pezizomycotina</taxon>
        <taxon>Sordariomycetes</taxon>
        <taxon>Xylariomycetidae</taxon>
        <taxon>Amphisphaeriales</taxon>
        <taxon>Apiosporaceae</taxon>
        <taxon>Apiospora</taxon>
    </lineage>
</organism>
<keyword evidence="2" id="KW-1185">Reference proteome</keyword>
<proteinExistence type="predicted"/>
<accession>A0ABR1R5S4</accession>
<sequence>MSTPPTVARRQIPVVVGFANSITEALEGTSWWTTNEGGVATSDLHITGIRIYGDRGTDCIRGGVVITRLANTEDNDVDTLKDRVQYARRTSLSRRPVGVIARYNHPGLEGVDMEGEEYAILGQYLITDFWIKWTNEVKFAMVKLEKLEPLSPSQGHVPPTTSQGDCGTCKEHLVVRYKNCPAICGYHLCPTTDTETDLNSQPNDGYDEAYLDTLEDMTEVPESSLQLLPDPPQPLSKEEIISLFNNCIKRTERINWKGWFCERCKRFNQRVFWNRLECRKCGYIFPYGMPDFSLEELGSEEWEHFTEDLPIPGLFKADHVKHVVMKDEDCHPGYVTHIFMLDDVNEVWLLIPKDLVINCPDGSRDRFGKLWAGMQDGTIPVKRCPAGSGKVVRQLTRFMAHNYGEPYNAKMTTNTTDFDDAPAVIRDVKDEMVSAISEIVRETPVFTEVLAIANYPNMSMGWHKDGENGVGPIVASTSYGGKATMSFAMDKFHMVGKSRNVYLYDTILPGCLEEMKKRALMKKREDGVYDEEKYREKFRELVDTIKAPSGKTEILTIPLPGTGAIMIQRGATLNQRFEHRVDNEGIARMVLTGRFIEHEEHQKKGKKRKRSKE</sequence>
<evidence type="ECO:0000313" key="1">
    <source>
        <dbReference type="EMBL" id="KAK8000857.1"/>
    </source>
</evidence>
<dbReference type="InterPro" id="IPR037151">
    <property type="entry name" value="AlkB-like_sf"/>
</dbReference>
<gene>
    <name evidence="1" type="ORF">PG991_013079</name>
</gene>
<dbReference type="SUPFAM" id="SSF51197">
    <property type="entry name" value="Clavaminate synthase-like"/>
    <property type="match status" value="1"/>
</dbReference>
<name>A0ABR1R5S4_9PEZI</name>
<dbReference type="Gene3D" id="2.60.120.590">
    <property type="entry name" value="Alpha-ketoglutarate-dependent dioxygenase AlkB-like"/>
    <property type="match status" value="1"/>
</dbReference>
<dbReference type="Proteomes" id="UP001396898">
    <property type="component" value="Unassembled WGS sequence"/>
</dbReference>
<evidence type="ECO:0000313" key="2">
    <source>
        <dbReference type="Proteomes" id="UP001396898"/>
    </source>
</evidence>